<evidence type="ECO:0000313" key="2">
    <source>
        <dbReference type="EMBL" id="GMH00841.1"/>
    </source>
</evidence>
<sequence>MQPIWQLHPQLRNDSTPAKLTKRLRPASSPAPSTARRSKNPIQLLLAETQLHPILTDGLRPHRSSARAHTTGPLITPSILLNKRGRQHQHQLAELSTANHTFLNVNLAISNSTPMPSKFPTIHMETNTSRSAKQTMQNLTLPRHWAKWGLELSLINYVGFCLLTFENPSDVLVVLHNGHWFINGTSLNLEAWAFGLTLSKDSHQTLHLWVHFYGIPLKFLYPKGLNQHHEPCG</sequence>
<feature type="compositionally biased region" description="Low complexity" evidence="1">
    <location>
        <begin position="26"/>
        <end position="35"/>
    </location>
</feature>
<gene>
    <name evidence="2" type="ORF">Nepgr_002680</name>
</gene>
<evidence type="ECO:0000313" key="3">
    <source>
        <dbReference type="Proteomes" id="UP001279734"/>
    </source>
</evidence>
<evidence type="ECO:0008006" key="4">
    <source>
        <dbReference type="Google" id="ProtNLM"/>
    </source>
</evidence>
<evidence type="ECO:0000256" key="1">
    <source>
        <dbReference type="SAM" id="MobiDB-lite"/>
    </source>
</evidence>
<organism evidence="2 3">
    <name type="scientific">Nepenthes gracilis</name>
    <name type="common">Slender pitcher plant</name>
    <dbReference type="NCBI Taxonomy" id="150966"/>
    <lineage>
        <taxon>Eukaryota</taxon>
        <taxon>Viridiplantae</taxon>
        <taxon>Streptophyta</taxon>
        <taxon>Embryophyta</taxon>
        <taxon>Tracheophyta</taxon>
        <taxon>Spermatophyta</taxon>
        <taxon>Magnoliopsida</taxon>
        <taxon>eudicotyledons</taxon>
        <taxon>Gunneridae</taxon>
        <taxon>Pentapetalae</taxon>
        <taxon>Caryophyllales</taxon>
        <taxon>Nepenthaceae</taxon>
        <taxon>Nepenthes</taxon>
    </lineage>
</organism>
<keyword evidence="3" id="KW-1185">Reference proteome</keyword>
<reference evidence="2" key="1">
    <citation type="submission" date="2023-05" db="EMBL/GenBank/DDBJ databases">
        <title>Nepenthes gracilis genome sequencing.</title>
        <authorList>
            <person name="Fukushima K."/>
        </authorList>
    </citation>
    <scope>NUCLEOTIDE SEQUENCE</scope>
    <source>
        <strain evidence="2">SING2019-196</strain>
    </source>
</reference>
<dbReference type="AlphaFoldDB" id="A0AAD3P7A2"/>
<comment type="caution">
    <text evidence="2">The sequence shown here is derived from an EMBL/GenBank/DDBJ whole genome shotgun (WGS) entry which is preliminary data.</text>
</comment>
<name>A0AAD3P7A2_NEPGR</name>
<dbReference type="EMBL" id="BSYO01000002">
    <property type="protein sequence ID" value="GMH00841.1"/>
    <property type="molecule type" value="Genomic_DNA"/>
</dbReference>
<accession>A0AAD3P7A2</accession>
<protein>
    <recommendedName>
        <fullName evidence="4">DUF4283 domain-containing protein</fullName>
    </recommendedName>
</protein>
<feature type="region of interest" description="Disordered" evidence="1">
    <location>
        <begin position="13"/>
        <end position="40"/>
    </location>
</feature>
<dbReference type="Proteomes" id="UP001279734">
    <property type="component" value="Unassembled WGS sequence"/>
</dbReference>
<proteinExistence type="predicted"/>